<dbReference type="Proteomes" id="UP000460558">
    <property type="component" value="Unassembled WGS sequence"/>
</dbReference>
<accession>A0ABW9NT57</accession>
<name>A0ABW9NT57_9ACTN</name>
<organism evidence="2 3">
    <name type="scientific">Streptomyces katsurahamanus</name>
    <dbReference type="NCBI Taxonomy" id="2577098"/>
    <lineage>
        <taxon>Bacteria</taxon>
        <taxon>Bacillati</taxon>
        <taxon>Actinomycetota</taxon>
        <taxon>Actinomycetes</taxon>
        <taxon>Kitasatosporales</taxon>
        <taxon>Streptomycetaceae</taxon>
        <taxon>Streptomyces</taxon>
    </lineage>
</organism>
<evidence type="ECO:0008006" key="4">
    <source>
        <dbReference type="Google" id="ProtNLM"/>
    </source>
</evidence>
<proteinExistence type="predicted"/>
<keyword evidence="3" id="KW-1185">Reference proteome</keyword>
<evidence type="ECO:0000256" key="1">
    <source>
        <dbReference type="SAM" id="MobiDB-lite"/>
    </source>
</evidence>
<feature type="region of interest" description="Disordered" evidence="1">
    <location>
        <begin position="44"/>
        <end position="63"/>
    </location>
</feature>
<feature type="compositionally biased region" description="Basic residues" evidence="1">
    <location>
        <begin position="54"/>
        <end position="63"/>
    </location>
</feature>
<evidence type="ECO:0000313" key="3">
    <source>
        <dbReference type="Proteomes" id="UP000460558"/>
    </source>
</evidence>
<gene>
    <name evidence="2" type="ORF">FFZ77_13020</name>
</gene>
<protein>
    <recommendedName>
        <fullName evidence="4">Secreted protein</fullName>
    </recommendedName>
</protein>
<comment type="caution">
    <text evidence="2">The sequence shown here is derived from an EMBL/GenBank/DDBJ whole genome shotgun (WGS) entry which is preliminary data.</text>
</comment>
<sequence length="94" mass="9840">MVAAHLLAAAFCAVWLSHGETAFLKLVRAVGALAFTPLRPPLTAAPLPGAPKPAGHRRRAARPRRHTLLLGHTLIRRGPPVLPAPRATAPGATV</sequence>
<evidence type="ECO:0000313" key="2">
    <source>
        <dbReference type="EMBL" id="MQS36497.1"/>
    </source>
</evidence>
<dbReference type="EMBL" id="VDEQ01000136">
    <property type="protein sequence ID" value="MQS36497.1"/>
    <property type="molecule type" value="Genomic_DNA"/>
</dbReference>
<reference evidence="2 3" key="1">
    <citation type="submission" date="2019-06" db="EMBL/GenBank/DDBJ databases">
        <title>Comparative genomics and metabolomics analyses of clavulanic acid producing Streptomyces species provides insight into specialized metabolism and evolution of beta-lactam biosynthetic gene clusters.</title>
        <authorList>
            <person name="Moore M.A."/>
            <person name="Cruz-Morales P."/>
            <person name="Barona Gomez F."/>
            <person name="Kapil T."/>
        </authorList>
    </citation>
    <scope>NUCLEOTIDE SEQUENCE [LARGE SCALE GENOMIC DNA]</scope>
    <source>
        <strain evidence="2 3">T-272</strain>
    </source>
</reference>